<feature type="transmembrane region" description="Helical" evidence="1">
    <location>
        <begin position="6"/>
        <end position="27"/>
    </location>
</feature>
<comment type="caution">
    <text evidence="2">The sequence shown here is derived from an EMBL/GenBank/DDBJ whole genome shotgun (WGS) entry which is preliminary data.</text>
</comment>
<evidence type="ECO:0000313" key="3">
    <source>
        <dbReference type="Proteomes" id="UP001607157"/>
    </source>
</evidence>
<organism evidence="2 3">
    <name type="scientific">Roseovarius aquimarinus</name>
    <dbReference type="NCBI Taxonomy" id="1229156"/>
    <lineage>
        <taxon>Bacteria</taxon>
        <taxon>Pseudomonadati</taxon>
        <taxon>Pseudomonadota</taxon>
        <taxon>Alphaproteobacteria</taxon>
        <taxon>Rhodobacterales</taxon>
        <taxon>Roseobacteraceae</taxon>
        <taxon>Roseovarius</taxon>
    </lineage>
</organism>
<sequence>MNVIETLPLAVILPAAALVALTLLNIATYMAFRHDKRCAIAGMWRVPEGTLLTLALLGGWPAAKLAQRRLRHKTRKQPFAVLLNLIVLLWISAPLAALFWPWLAPLRRLAIGA</sequence>
<gene>
    <name evidence="2" type="ORF">ACGRVM_06190</name>
</gene>
<reference evidence="2 3" key="1">
    <citation type="submission" date="2024-10" db="EMBL/GenBank/DDBJ databases">
        <authorList>
            <person name="Yang X.-N."/>
        </authorList>
    </citation>
    <scope>NUCLEOTIDE SEQUENCE [LARGE SCALE GENOMIC DNA]</scope>
    <source>
        <strain evidence="2 3">CAU 1059</strain>
    </source>
</reference>
<keyword evidence="1" id="KW-0472">Membrane</keyword>
<dbReference type="RefSeq" id="WP_377167484.1">
    <property type="nucleotide sequence ID" value="NZ_JBHTJC010000001.1"/>
</dbReference>
<name>A0ABW7I5L6_9RHOB</name>
<keyword evidence="3" id="KW-1185">Reference proteome</keyword>
<evidence type="ECO:0000313" key="2">
    <source>
        <dbReference type="EMBL" id="MFH0253472.1"/>
    </source>
</evidence>
<keyword evidence="1" id="KW-1133">Transmembrane helix</keyword>
<keyword evidence="1" id="KW-0812">Transmembrane</keyword>
<dbReference type="EMBL" id="JBIHMM010000001">
    <property type="protein sequence ID" value="MFH0253472.1"/>
    <property type="molecule type" value="Genomic_DNA"/>
</dbReference>
<feature type="transmembrane region" description="Helical" evidence="1">
    <location>
        <begin position="79"/>
        <end position="103"/>
    </location>
</feature>
<dbReference type="Pfam" id="PF06961">
    <property type="entry name" value="DUF1294"/>
    <property type="match status" value="1"/>
</dbReference>
<protein>
    <submittedName>
        <fullName evidence="2">DUF1294 domain-containing protein</fullName>
    </submittedName>
</protein>
<proteinExistence type="predicted"/>
<evidence type="ECO:0000256" key="1">
    <source>
        <dbReference type="SAM" id="Phobius"/>
    </source>
</evidence>
<accession>A0ABW7I5L6</accession>
<dbReference type="Proteomes" id="UP001607157">
    <property type="component" value="Unassembled WGS sequence"/>
</dbReference>
<dbReference type="InterPro" id="IPR010718">
    <property type="entry name" value="DUF1294"/>
</dbReference>